<feature type="domain" description="Fatty acid desaturase" evidence="2">
    <location>
        <begin position="48"/>
        <end position="275"/>
    </location>
</feature>
<sequence length="301" mass="34159">MTNVFSASEVTELTRKSDLRGSWILSCQLGITASCFALAGLWPNLPTFIIGTILLGGRQMGFFVLTHEAGHRTLFKSNWLNAQVSSWITAPMDFMNGRAYVREHLIHHRLVGTDDDPDITNYRDYPISRARLWRKLKRDITGQTGARDLYRKLIGFSRLTSLDSENRAALLRGLIWHLALFAILSAFAVPHLFLMWVVALIFVYPAIARLRQVSEHGAVPELTSNDPRLNTRTTLVGPFVRLLFCPHGVSYHIEHHLNAAIPIFRLHTAHLFLAERGYFQQSDLTYGFVNTLKRMTEVTSA</sequence>
<evidence type="ECO:0000259" key="2">
    <source>
        <dbReference type="Pfam" id="PF00487"/>
    </source>
</evidence>
<keyword evidence="1" id="KW-0472">Membrane</keyword>
<organism evidence="3 4">
    <name type="scientific">OM182 bacterium MED-G28</name>
    <dbReference type="NCBI Taxonomy" id="1986256"/>
    <lineage>
        <taxon>Bacteria</taxon>
        <taxon>Pseudomonadati</taxon>
        <taxon>Pseudomonadota</taxon>
        <taxon>Gammaproteobacteria</taxon>
        <taxon>OMG group</taxon>
        <taxon>OM182 clade</taxon>
    </lineage>
</organism>
<evidence type="ECO:0000313" key="4">
    <source>
        <dbReference type="Proteomes" id="UP000219329"/>
    </source>
</evidence>
<dbReference type="Pfam" id="PF00487">
    <property type="entry name" value="FA_desaturase"/>
    <property type="match status" value="1"/>
</dbReference>
<gene>
    <name evidence="3" type="ORF">CNF02_04875</name>
</gene>
<protein>
    <submittedName>
        <fullName evidence="3">Fatty acid desaturase</fullName>
    </submittedName>
</protein>
<evidence type="ECO:0000256" key="1">
    <source>
        <dbReference type="SAM" id="Phobius"/>
    </source>
</evidence>
<feature type="transmembrane region" description="Helical" evidence="1">
    <location>
        <begin position="23"/>
        <end position="42"/>
    </location>
</feature>
<keyword evidence="1" id="KW-1133">Transmembrane helix</keyword>
<dbReference type="AlphaFoldDB" id="A0A2A5WEI7"/>
<dbReference type="EMBL" id="NTJZ01000003">
    <property type="protein sequence ID" value="PDH34688.1"/>
    <property type="molecule type" value="Genomic_DNA"/>
</dbReference>
<accession>A0A2A5WEI7</accession>
<keyword evidence="1" id="KW-0812">Transmembrane</keyword>
<feature type="transmembrane region" description="Helical" evidence="1">
    <location>
        <begin position="174"/>
        <end position="204"/>
    </location>
</feature>
<proteinExistence type="predicted"/>
<evidence type="ECO:0000313" key="3">
    <source>
        <dbReference type="EMBL" id="PDH34688.1"/>
    </source>
</evidence>
<dbReference type="CDD" id="cd03510">
    <property type="entry name" value="Rhizobitoxine-FADS-like"/>
    <property type="match status" value="1"/>
</dbReference>
<dbReference type="Proteomes" id="UP000219329">
    <property type="component" value="Unassembled WGS sequence"/>
</dbReference>
<name>A0A2A5WEI7_9GAMM</name>
<dbReference type="InterPro" id="IPR005804">
    <property type="entry name" value="FA_desaturase_dom"/>
</dbReference>
<reference evidence="3 4" key="1">
    <citation type="submission" date="2017-08" db="EMBL/GenBank/DDBJ databases">
        <title>Fine stratification of microbial communities through a metagenomic profile of the photic zone.</title>
        <authorList>
            <person name="Haro-Moreno J.M."/>
            <person name="Lopez-Perez M."/>
            <person name="De La Torre J."/>
            <person name="Picazo A."/>
            <person name="Camacho A."/>
            <person name="Rodriguez-Valera F."/>
        </authorList>
    </citation>
    <scope>NUCLEOTIDE SEQUENCE [LARGE SCALE GENOMIC DNA]</scope>
    <source>
        <strain evidence="3">MED-G28</strain>
    </source>
</reference>
<dbReference type="GO" id="GO:0006629">
    <property type="term" value="P:lipid metabolic process"/>
    <property type="evidence" value="ECO:0007669"/>
    <property type="project" value="InterPro"/>
</dbReference>
<comment type="caution">
    <text evidence="3">The sequence shown here is derived from an EMBL/GenBank/DDBJ whole genome shotgun (WGS) entry which is preliminary data.</text>
</comment>